<dbReference type="RefSeq" id="WP_006592529.1">
    <property type="nucleotide sequence ID" value="NZ_BAHD01000030.1"/>
</dbReference>
<keyword evidence="6" id="KW-1185">Reference proteome</keyword>
<name>K6WV61_9MICO</name>
<reference evidence="5 6" key="1">
    <citation type="submission" date="2012-08" db="EMBL/GenBank/DDBJ databases">
        <title>Whole genome shotgun sequence of Kineosphaera limosa NBRC 100340.</title>
        <authorList>
            <person name="Yoshida I."/>
            <person name="Isaki S."/>
            <person name="Hosoyama A."/>
            <person name="Tsuchikane K."/>
            <person name="Katsumata H."/>
            <person name="Ando Y."/>
            <person name="Ohji S."/>
            <person name="Hamada M."/>
            <person name="Tamura T."/>
            <person name="Yamazoe A."/>
            <person name="Yamazaki S."/>
            <person name="Fujita N."/>
        </authorList>
    </citation>
    <scope>NUCLEOTIDE SEQUENCE [LARGE SCALE GENOMIC DNA]</scope>
    <source>
        <strain evidence="5 6">NBRC 100340</strain>
    </source>
</reference>
<proteinExistence type="predicted"/>
<evidence type="ECO:0000256" key="2">
    <source>
        <dbReference type="ARBA" id="ARBA00023125"/>
    </source>
</evidence>
<keyword evidence="1" id="KW-0805">Transcription regulation</keyword>
<dbReference type="PANTHER" id="PTHR38445">
    <property type="entry name" value="HTH-TYPE TRANSCRIPTIONAL REPRESSOR YTRA"/>
    <property type="match status" value="1"/>
</dbReference>
<dbReference type="CDD" id="cd07377">
    <property type="entry name" value="WHTH_GntR"/>
    <property type="match status" value="1"/>
</dbReference>
<dbReference type="STRING" id="1184609.KILIM_030_00400"/>
<dbReference type="Pfam" id="PF00392">
    <property type="entry name" value="GntR"/>
    <property type="match status" value="1"/>
</dbReference>
<keyword evidence="2" id="KW-0238">DNA-binding</keyword>
<dbReference type="SUPFAM" id="SSF46785">
    <property type="entry name" value="Winged helix' DNA-binding domain"/>
    <property type="match status" value="1"/>
</dbReference>
<dbReference type="GO" id="GO:0003677">
    <property type="term" value="F:DNA binding"/>
    <property type="evidence" value="ECO:0007669"/>
    <property type="project" value="UniProtKB-KW"/>
</dbReference>
<dbReference type="InterPro" id="IPR036388">
    <property type="entry name" value="WH-like_DNA-bd_sf"/>
</dbReference>
<dbReference type="InterPro" id="IPR036390">
    <property type="entry name" value="WH_DNA-bd_sf"/>
</dbReference>
<dbReference type="Gene3D" id="1.10.10.10">
    <property type="entry name" value="Winged helix-like DNA-binding domain superfamily/Winged helix DNA-binding domain"/>
    <property type="match status" value="1"/>
</dbReference>
<evidence type="ECO:0000313" key="5">
    <source>
        <dbReference type="EMBL" id="GAB95997.1"/>
    </source>
</evidence>
<comment type="caution">
    <text evidence="5">The sequence shown here is derived from an EMBL/GenBank/DDBJ whole genome shotgun (WGS) entry which is preliminary data.</text>
</comment>
<dbReference type="OrthoDB" id="4307011at2"/>
<dbReference type="PANTHER" id="PTHR38445:SF9">
    <property type="entry name" value="HTH-TYPE TRANSCRIPTIONAL REPRESSOR YTRA"/>
    <property type="match status" value="1"/>
</dbReference>
<evidence type="ECO:0000256" key="1">
    <source>
        <dbReference type="ARBA" id="ARBA00023015"/>
    </source>
</evidence>
<dbReference type="InterPro" id="IPR000524">
    <property type="entry name" value="Tscrpt_reg_HTH_GntR"/>
</dbReference>
<accession>K6WV61</accession>
<evidence type="ECO:0000256" key="3">
    <source>
        <dbReference type="ARBA" id="ARBA00023163"/>
    </source>
</evidence>
<dbReference type="AlphaFoldDB" id="K6WV61"/>
<keyword evidence="3" id="KW-0804">Transcription</keyword>
<feature type="domain" description="HTH gntR-type" evidence="4">
    <location>
        <begin position="11"/>
        <end position="79"/>
    </location>
</feature>
<protein>
    <submittedName>
        <fullName evidence="5">Putative GntR family transcriptional regulator</fullName>
    </submittedName>
</protein>
<dbReference type="eggNOG" id="COG1725">
    <property type="taxonomic scope" value="Bacteria"/>
</dbReference>
<organism evidence="5 6">
    <name type="scientific">Kineosphaera limosa NBRC 100340</name>
    <dbReference type="NCBI Taxonomy" id="1184609"/>
    <lineage>
        <taxon>Bacteria</taxon>
        <taxon>Bacillati</taxon>
        <taxon>Actinomycetota</taxon>
        <taxon>Actinomycetes</taxon>
        <taxon>Micrococcales</taxon>
        <taxon>Dermatophilaceae</taxon>
        <taxon>Kineosphaera</taxon>
    </lineage>
</organism>
<dbReference type="PROSITE" id="PS50949">
    <property type="entry name" value="HTH_GNTR"/>
    <property type="match status" value="1"/>
</dbReference>
<dbReference type="SMART" id="SM00345">
    <property type="entry name" value="HTH_GNTR"/>
    <property type="match status" value="1"/>
</dbReference>
<gene>
    <name evidence="5" type="ORF">KILIM_030_00400</name>
</gene>
<dbReference type="Proteomes" id="UP000008366">
    <property type="component" value="Unassembled WGS sequence"/>
</dbReference>
<evidence type="ECO:0000313" key="6">
    <source>
        <dbReference type="Proteomes" id="UP000008366"/>
    </source>
</evidence>
<sequence length="118" mass="12236">MIIELDRASGAAPYEQIRDQIVAGIVSGELATGARLPTVRQLAADLGVAVNTVAKAYKQLESEGHVAARSRAGTVVLGAKDGPRADETQAAALLFASAARRGGLDLDQAVGVLRRAWS</sequence>
<dbReference type="EMBL" id="BAHD01000030">
    <property type="protein sequence ID" value="GAB95997.1"/>
    <property type="molecule type" value="Genomic_DNA"/>
</dbReference>
<dbReference type="GO" id="GO:0003700">
    <property type="term" value="F:DNA-binding transcription factor activity"/>
    <property type="evidence" value="ECO:0007669"/>
    <property type="project" value="InterPro"/>
</dbReference>
<evidence type="ECO:0000259" key="4">
    <source>
        <dbReference type="PROSITE" id="PS50949"/>
    </source>
</evidence>